<dbReference type="InterPro" id="IPR000225">
    <property type="entry name" value="Armadillo"/>
</dbReference>
<organism evidence="7 8">
    <name type="scientific">Anaeramoeba flamelloides</name>
    <dbReference type="NCBI Taxonomy" id="1746091"/>
    <lineage>
        <taxon>Eukaryota</taxon>
        <taxon>Metamonada</taxon>
        <taxon>Anaeramoebidae</taxon>
        <taxon>Anaeramoeba</taxon>
    </lineage>
</organism>
<dbReference type="GO" id="GO:0005737">
    <property type="term" value="C:cytoplasm"/>
    <property type="evidence" value="ECO:0007669"/>
    <property type="project" value="InterPro"/>
</dbReference>
<dbReference type="SUPFAM" id="SSF48371">
    <property type="entry name" value="ARM repeat"/>
    <property type="match status" value="1"/>
</dbReference>
<dbReference type="InterPro" id="IPR016024">
    <property type="entry name" value="ARM-type_fold"/>
</dbReference>
<dbReference type="GO" id="GO:0061608">
    <property type="term" value="F:nuclear import signal receptor activity"/>
    <property type="evidence" value="ECO:0007669"/>
    <property type="project" value="InterPro"/>
</dbReference>
<dbReference type="InterPro" id="IPR011989">
    <property type="entry name" value="ARM-like"/>
</dbReference>
<keyword evidence="3" id="KW-0677">Repeat</keyword>
<protein>
    <recommendedName>
        <fullName evidence="5">Importin subunit alpha</fullName>
    </recommendedName>
</protein>
<dbReference type="PIRSF" id="PIRSF005673">
    <property type="entry name" value="Importin_alpha"/>
    <property type="match status" value="1"/>
</dbReference>
<proteinExistence type="inferred from homology"/>
<evidence type="ECO:0000256" key="5">
    <source>
        <dbReference type="PIRNR" id="PIRNR005673"/>
    </source>
</evidence>
<dbReference type="Gene3D" id="1.25.10.10">
    <property type="entry name" value="Leucine-rich Repeat Variant"/>
    <property type="match status" value="1"/>
</dbReference>
<dbReference type="PANTHER" id="PTHR23316">
    <property type="entry name" value="IMPORTIN ALPHA"/>
    <property type="match status" value="1"/>
</dbReference>
<evidence type="ECO:0000259" key="6">
    <source>
        <dbReference type="PROSITE" id="PS51214"/>
    </source>
</evidence>
<sequence length="531" mass="61862">MSNFRKKQIKRMKMYKCTLSRESSVEKRRQLIVNLSKNKSESNLEKRRRIMDQTNMNLESGSNKGKLAFPRKTVSSYQQMFDIITEKDPDYKMKMGSILKKIRYMISSPNYSDLVIDMVTNQKLLISLFKLLEPNKSAIYQLDALLILSNILSQYKNKINSLIQYGLIPFLAYPLQNKTQENLIFYTLICVGLIAGSNEKNRNKIIDSDLPKFIIQIVENTKDLRLIRQSSWVFSVLFDQIPLPSFEKLEAMVELFFDLINFEDEEVIIDISKAISKIVFNPQNIGLILDSNILPTIVSHLSSGINRIILPSLKIIGNMFLGTNEQDNLIINTKLLETLKELLTSENMLIRKDTCWIISNILTQKQHLILVQDHGIFEILYEILQNDHLSVKKESLYCFCNIITLGDPIFVEKILATNKIFEIFASFLEHHDTQIILKSLNLFKNIILISEHIALIESLSENTILKKLEEYQIIQKIEKLFEHTNKEISLLSKHSLEIIHYINSENDIITRNEQTYRLFEYNQEKILKNKN</sequence>
<dbReference type="InterPro" id="IPR024931">
    <property type="entry name" value="Importin_alpha"/>
</dbReference>
<keyword evidence="4 5" id="KW-0653">Protein transport</keyword>
<evidence type="ECO:0000256" key="4">
    <source>
        <dbReference type="ARBA" id="ARBA00022927"/>
    </source>
</evidence>
<name>A0AAV7YQY3_9EUKA</name>
<comment type="caution">
    <text evidence="7">The sequence shown here is derived from an EMBL/GenBank/DDBJ whole genome shotgun (WGS) entry which is preliminary data.</text>
</comment>
<accession>A0AAV7YQY3</accession>
<dbReference type="AlphaFoldDB" id="A0AAV7YQY3"/>
<evidence type="ECO:0000256" key="3">
    <source>
        <dbReference type="ARBA" id="ARBA00022737"/>
    </source>
</evidence>
<feature type="domain" description="IBB" evidence="6">
    <location>
        <begin position="1"/>
        <end position="57"/>
    </location>
</feature>
<keyword evidence="2 5" id="KW-0813">Transport</keyword>
<evidence type="ECO:0000313" key="8">
    <source>
        <dbReference type="Proteomes" id="UP001146793"/>
    </source>
</evidence>
<dbReference type="SMART" id="SM00185">
    <property type="entry name" value="ARM"/>
    <property type="match status" value="5"/>
</dbReference>
<dbReference type="Proteomes" id="UP001146793">
    <property type="component" value="Unassembled WGS sequence"/>
</dbReference>
<dbReference type="PROSITE" id="PS51214">
    <property type="entry name" value="IBB"/>
    <property type="match status" value="1"/>
</dbReference>
<reference evidence="7" key="1">
    <citation type="submission" date="2022-08" db="EMBL/GenBank/DDBJ databases">
        <title>Novel sulphate-reducing endosymbionts in the free-living metamonad Anaeramoeba.</title>
        <authorList>
            <person name="Jerlstrom-Hultqvist J."/>
            <person name="Cepicka I."/>
            <person name="Gallot-Lavallee L."/>
            <person name="Salas-Leiva D."/>
            <person name="Curtis B.A."/>
            <person name="Zahonova K."/>
            <person name="Pipaliya S."/>
            <person name="Dacks J."/>
            <person name="Roger A.J."/>
        </authorList>
    </citation>
    <scope>NUCLEOTIDE SEQUENCE</scope>
    <source>
        <strain evidence="7">Busselton2</strain>
    </source>
</reference>
<dbReference type="InterPro" id="IPR002652">
    <property type="entry name" value="Importin-a_IBB"/>
</dbReference>
<evidence type="ECO:0000256" key="2">
    <source>
        <dbReference type="ARBA" id="ARBA00022448"/>
    </source>
</evidence>
<gene>
    <name evidence="7" type="ORF">M0812_21127</name>
</gene>
<comment type="similarity">
    <text evidence="1 5">Belongs to the importin alpha family.</text>
</comment>
<dbReference type="GO" id="GO:0006606">
    <property type="term" value="P:protein import into nucleus"/>
    <property type="evidence" value="ECO:0007669"/>
    <property type="project" value="InterPro"/>
</dbReference>
<dbReference type="EMBL" id="JANTQA010000047">
    <property type="protein sequence ID" value="KAJ3432196.1"/>
    <property type="molecule type" value="Genomic_DNA"/>
</dbReference>
<evidence type="ECO:0000256" key="1">
    <source>
        <dbReference type="ARBA" id="ARBA00010394"/>
    </source>
</evidence>
<evidence type="ECO:0000313" key="7">
    <source>
        <dbReference type="EMBL" id="KAJ3432196.1"/>
    </source>
</evidence>